<feature type="region of interest" description="Disordered" evidence="1">
    <location>
        <begin position="1"/>
        <end position="93"/>
    </location>
</feature>
<accession>A0A2N9AQS4</accession>
<organism evidence="2 3">
    <name type="scientific">Methylorubrum extorquens</name>
    <name type="common">Methylobacterium dichloromethanicum</name>
    <name type="synonym">Methylobacterium extorquens</name>
    <dbReference type="NCBI Taxonomy" id="408"/>
    <lineage>
        <taxon>Bacteria</taxon>
        <taxon>Pseudomonadati</taxon>
        <taxon>Pseudomonadota</taxon>
        <taxon>Alphaproteobacteria</taxon>
        <taxon>Hyphomicrobiales</taxon>
        <taxon>Methylobacteriaceae</taxon>
        <taxon>Methylorubrum</taxon>
    </lineage>
</organism>
<protein>
    <submittedName>
        <fullName evidence="2">Uncharacterized protein</fullName>
    </submittedName>
</protein>
<feature type="compositionally biased region" description="Basic and acidic residues" evidence="1">
    <location>
        <begin position="49"/>
        <end position="72"/>
    </location>
</feature>
<feature type="compositionally biased region" description="Basic residues" evidence="1">
    <location>
        <begin position="73"/>
        <end position="84"/>
    </location>
</feature>
<dbReference type="AlphaFoldDB" id="A0A2N9AQS4"/>
<feature type="compositionally biased region" description="Low complexity" evidence="1">
    <location>
        <begin position="1"/>
        <end position="22"/>
    </location>
</feature>
<evidence type="ECO:0000313" key="3">
    <source>
        <dbReference type="Proteomes" id="UP000233769"/>
    </source>
</evidence>
<proteinExistence type="predicted"/>
<reference evidence="3" key="1">
    <citation type="submission" date="2017-10" db="EMBL/GenBank/DDBJ databases">
        <authorList>
            <person name="Regsiter A."/>
            <person name="William W."/>
        </authorList>
    </citation>
    <scope>NUCLEOTIDE SEQUENCE [LARGE SCALE GENOMIC DNA]</scope>
</reference>
<dbReference type="Proteomes" id="UP000233769">
    <property type="component" value="Chromosome tk0001"/>
</dbReference>
<dbReference type="EMBL" id="LT962688">
    <property type="protein sequence ID" value="SOR29500.1"/>
    <property type="molecule type" value="Genomic_DNA"/>
</dbReference>
<sequence>MARLDAAGRDAAAPPRPSAAHGGRPGEPARCARDVSRDLALPHPRHQRAAHDRAERVLGLHPHDERGRDRPLRAHPGRHPRRGHLTSTYKSRSPVPWGTAPGFANIQDVRARSGPVVVAAIAEVAAEIIAATAAERGVLEAAIAAAERRPEILIAAAATKHAATRLTAGQTRRRSAAELGVSAGKGIGERAAEQHAARCARRHRQGRGKEAAACGLLRLAAPGSALRSATIALLRAALRTTIPALLAVAALLAPSLPAGTLRLGTLSAAEDARQEPTAAGRLRLSLLAGLFELLVEALDRLFLHVDELRHGVGRVGLVAKLLGDEALRIGVAGLSGRLFEPLEDAVDDVAFFAVHGAVSLRRRRHRDRAAARAVSDLITSGRRL</sequence>
<evidence type="ECO:0000256" key="1">
    <source>
        <dbReference type="SAM" id="MobiDB-lite"/>
    </source>
</evidence>
<name>A0A2N9AQS4_METEX</name>
<evidence type="ECO:0000313" key="2">
    <source>
        <dbReference type="EMBL" id="SOR29500.1"/>
    </source>
</evidence>
<gene>
    <name evidence="2" type="ORF">TK0001_2898</name>
</gene>